<dbReference type="Proteomes" id="UP000192790">
    <property type="component" value="Unassembled WGS sequence"/>
</dbReference>
<dbReference type="STRING" id="1122930.SAMN02745168_1811"/>
<evidence type="ECO:0000313" key="1">
    <source>
        <dbReference type="EMBL" id="SMC61485.1"/>
    </source>
</evidence>
<keyword evidence="2" id="KW-1185">Reference proteome</keyword>
<dbReference type="Pfam" id="PF12687">
    <property type="entry name" value="DUF3801"/>
    <property type="match status" value="1"/>
</dbReference>
<sequence>MQEEVENRTVALAVSTTRMTGRVLKAALIKLLAEMKKSRDSPPQIPHGKQSVKELIGQNAGVSNIEITDKNIKSFEQVARKYGVDYALKKDTTGEKPKYLVFFKARDADALTAAFTEYTAKVLKKDKQPSILEQLAKFKALVQAKVMDRVKNKDKELTR</sequence>
<reference evidence="1 2" key="1">
    <citation type="submission" date="2017-04" db="EMBL/GenBank/DDBJ databases">
        <authorList>
            <person name="Afonso C.L."/>
            <person name="Miller P.J."/>
            <person name="Scott M.A."/>
            <person name="Spackman E."/>
            <person name="Goraichik I."/>
            <person name="Dimitrov K.M."/>
            <person name="Suarez D.L."/>
            <person name="Swayne D.E."/>
        </authorList>
    </citation>
    <scope>NUCLEOTIDE SEQUENCE [LARGE SCALE GENOMIC DNA]</scope>
    <source>
        <strain evidence="1 2">DSM 12816</strain>
    </source>
</reference>
<organism evidence="1 2">
    <name type="scientific">Papillibacter cinnamivorans DSM 12816</name>
    <dbReference type="NCBI Taxonomy" id="1122930"/>
    <lineage>
        <taxon>Bacteria</taxon>
        <taxon>Bacillati</taxon>
        <taxon>Bacillota</taxon>
        <taxon>Clostridia</taxon>
        <taxon>Eubacteriales</taxon>
        <taxon>Oscillospiraceae</taxon>
        <taxon>Papillibacter</taxon>
    </lineage>
</organism>
<protein>
    <recommendedName>
        <fullName evidence="3">PcfB family protein</fullName>
    </recommendedName>
</protein>
<dbReference type="AlphaFoldDB" id="A0A1W2ALB8"/>
<dbReference type="InterPro" id="IPR024234">
    <property type="entry name" value="DUF3801"/>
</dbReference>
<dbReference type="RefSeq" id="WP_084234498.1">
    <property type="nucleotide sequence ID" value="NZ_FWXW01000004.1"/>
</dbReference>
<name>A0A1W2ALB8_9FIRM</name>
<gene>
    <name evidence="1" type="ORF">SAMN02745168_1811</name>
</gene>
<accession>A0A1W2ALB8</accession>
<proteinExistence type="predicted"/>
<evidence type="ECO:0000313" key="2">
    <source>
        <dbReference type="Proteomes" id="UP000192790"/>
    </source>
</evidence>
<evidence type="ECO:0008006" key="3">
    <source>
        <dbReference type="Google" id="ProtNLM"/>
    </source>
</evidence>
<dbReference type="EMBL" id="FWXW01000004">
    <property type="protein sequence ID" value="SMC61485.1"/>
    <property type="molecule type" value="Genomic_DNA"/>
</dbReference>
<dbReference type="OrthoDB" id="9811478at2"/>